<keyword evidence="1" id="KW-0349">Heme</keyword>
<dbReference type="Gene3D" id="1.20.910.10">
    <property type="entry name" value="Heme oxygenase-like"/>
    <property type="match status" value="1"/>
</dbReference>
<protein>
    <recommendedName>
        <fullName evidence="6">Heme oxygenase-like protein</fullName>
    </recommendedName>
</protein>
<dbReference type="PANTHER" id="PTHR10720">
    <property type="entry name" value="HEME OXYGENASE"/>
    <property type="match status" value="1"/>
</dbReference>
<keyword evidence="2" id="KW-0479">Metal-binding</keyword>
<dbReference type="OrthoDB" id="652091at2759"/>
<sequence>MPETPSVTSLSAEINTATRSLHTTLNRLITSRLPLALPPYASDPSLYTTGIIHFSHIFLTFESLWADLLPTPSDPPTSPLLSFLLVNPYDSPELFSTPPSQQMLQFLSTLRPKGLARSPRLKEDLEFLTGLHPTDLSVLLAQYPGEKVQEYCNHIRRIVKQKPHVLVAYAWCFYMAVFSGGRWIRAQLAASGDEFWRTATSDDSKGEKDAFVPLAERGLSLWSFDGEHDGEDIKAEFKKRLAAVEDFFTDDERIDVIEEAKNIFMFSAGLVEELDTKVGTDMQQLAHLDRAERLKAKEKAQQVDTLVPKMSQTSATWLKKPEITGAAVALGCLACAALLVLHPTGTWA</sequence>
<evidence type="ECO:0000256" key="1">
    <source>
        <dbReference type="ARBA" id="ARBA00022617"/>
    </source>
</evidence>
<dbReference type="InterPro" id="IPR016053">
    <property type="entry name" value="Haem_Oase-like"/>
</dbReference>
<organism evidence="4 5">
    <name type="scientific">Dendryphion nanum</name>
    <dbReference type="NCBI Taxonomy" id="256645"/>
    <lineage>
        <taxon>Eukaryota</taxon>
        <taxon>Fungi</taxon>
        <taxon>Dikarya</taxon>
        <taxon>Ascomycota</taxon>
        <taxon>Pezizomycotina</taxon>
        <taxon>Dothideomycetes</taxon>
        <taxon>Pleosporomycetidae</taxon>
        <taxon>Pleosporales</taxon>
        <taxon>Torulaceae</taxon>
        <taxon>Dendryphion</taxon>
    </lineage>
</organism>
<keyword evidence="3" id="KW-0408">Iron</keyword>
<dbReference type="GO" id="GO:0004392">
    <property type="term" value="F:heme oxygenase (decyclizing) activity"/>
    <property type="evidence" value="ECO:0007669"/>
    <property type="project" value="InterPro"/>
</dbReference>
<evidence type="ECO:0000256" key="2">
    <source>
        <dbReference type="ARBA" id="ARBA00022723"/>
    </source>
</evidence>
<dbReference type="GO" id="GO:0046872">
    <property type="term" value="F:metal ion binding"/>
    <property type="evidence" value="ECO:0007669"/>
    <property type="project" value="UniProtKB-KW"/>
</dbReference>
<evidence type="ECO:0000256" key="3">
    <source>
        <dbReference type="ARBA" id="ARBA00023004"/>
    </source>
</evidence>
<reference evidence="4" key="1">
    <citation type="journal article" date="2021" name="Nat. Commun.">
        <title>Genetic determinants of endophytism in the Arabidopsis root mycobiome.</title>
        <authorList>
            <person name="Mesny F."/>
            <person name="Miyauchi S."/>
            <person name="Thiergart T."/>
            <person name="Pickel B."/>
            <person name="Atanasova L."/>
            <person name="Karlsson M."/>
            <person name="Huettel B."/>
            <person name="Barry K.W."/>
            <person name="Haridas S."/>
            <person name="Chen C."/>
            <person name="Bauer D."/>
            <person name="Andreopoulos W."/>
            <person name="Pangilinan J."/>
            <person name="LaButti K."/>
            <person name="Riley R."/>
            <person name="Lipzen A."/>
            <person name="Clum A."/>
            <person name="Drula E."/>
            <person name="Henrissat B."/>
            <person name="Kohler A."/>
            <person name="Grigoriev I.V."/>
            <person name="Martin F.M."/>
            <person name="Hacquard S."/>
        </authorList>
    </citation>
    <scope>NUCLEOTIDE SEQUENCE</scope>
    <source>
        <strain evidence="4">MPI-CAGE-CH-0243</strain>
    </source>
</reference>
<evidence type="ECO:0000313" key="5">
    <source>
        <dbReference type="Proteomes" id="UP000700596"/>
    </source>
</evidence>
<evidence type="ECO:0008006" key="6">
    <source>
        <dbReference type="Google" id="ProtNLM"/>
    </source>
</evidence>
<evidence type="ECO:0000313" key="4">
    <source>
        <dbReference type="EMBL" id="KAH7132200.1"/>
    </source>
</evidence>
<dbReference type="AlphaFoldDB" id="A0A9P9IV51"/>
<dbReference type="Proteomes" id="UP000700596">
    <property type="component" value="Unassembled WGS sequence"/>
</dbReference>
<name>A0A9P9IV51_9PLEO</name>
<dbReference type="InterPro" id="IPR002051">
    <property type="entry name" value="Haem_Oase"/>
</dbReference>
<comment type="caution">
    <text evidence="4">The sequence shown here is derived from an EMBL/GenBank/DDBJ whole genome shotgun (WGS) entry which is preliminary data.</text>
</comment>
<gene>
    <name evidence="4" type="ORF">B0J11DRAFT_219812</name>
</gene>
<dbReference type="CDD" id="cd19165">
    <property type="entry name" value="HemeO"/>
    <property type="match status" value="1"/>
</dbReference>
<accession>A0A9P9IV51</accession>
<keyword evidence="5" id="KW-1185">Reference proteome</keyword>
<dbReference type="EMBL" id="JAGMWT010000003">
    <property type="protein sequence ID" value="KAH7132200.1"/>
    <property type="molecule type" value="Genomic_DNA"/>
</dbReference>
<dbReference type="SUPFAM" id="SSF48613">
    <property type="entry name" value="Heme oxygenase-like"/>
    <property type="match status" value="1"/>
</dbReference>
<dbReference type="PANTHER" id="PTHR10720:SF0">
    <property type="entry name" value="HEME OXYGENASE"/>
    <property type="match status" value="1"/>
</dbReference>
<dbReference type="Pfam" id="PF01126">
    <property type="entry name" value="Heme_oxygenase"/>
    <property type="match status" value="1"/>
</dbReference>
<dbReference type="InterPro" id="IPR016084">
    <property type="entry name" value="Haem_Oase-like_multi-hlx"/>
</dbReference>
<proteinExistence type="predicted"/>
<dbReference type="GO" id="GO:0006788">
    <property type="term" value="P:heme oxidation"/>
    <property type="evidence" value="ECO:0007669"/>
    <property type="project" value="InterPro"/>
</dbReference>